<feature type="transmembrane region" description="Helical" evidence="1">
    <location>
        <begin position="184"/>
        <end position="206"/>
    </location>
</feature>
<evidence type="ECO:0000256" key="1">
    <source>
        <dbReference type="SAM" id="Phobius"/>
    </source>
</evidence>
<feature type="transmembrane region" description="Helical" evidence="1">
    <location>
        <begin position="121"/>
        <end position="140"/>
    </location>
</feature>
<feature type="chain" id="PRO_5046250184" evidence="2">
    <location>
        <begin position="27"/>
        <end position="218"/>
    </location>
</feature>
<accession>A0ABY4T5X3</accession>
<keyword evidence="1" id="KW-0812">Transmembrane</keyword>
<keyword evidence="1" id="KW-0472">Membrane</keyword>
<dbReference type="EMBL" id="CP063231">
    <property type="protein sequence ID" value="URL60170.1"/>
    <property type="molecule type" value="Genomic_DNA"/>
</dbReference>
<reference evidence="3" key="1">
    <citation type="submission" date="2020-10" db="EMBL/GenBank/DDBJ databases">
        <title>Whole-genome sequence of Luteibacter sp. EIF3.</title>
        <authorList>
            <person name="Friedrich I."/>
            <person name="Hertel R."/>
            <person name="Daniel R."/>
        </authorList>
    </citation>
    <scope>NUCLEOTIDE SEQUENCE</scope>
    <source>
        <strain evidence="3">EIF3</strain>
    </source>
</reference>
<keyword evidence="1" id="KW-1133">Transmembrane helix</keyword>
<evidence type="ECO:0000313" key="4">
    <source>
        <dbReference type="Proteomes" id="UP001056681"/>
    </source>
</evidence>
<name>A0ABY4T5X3_9GAMM</name>
<dbReference type="Proteomes" id="UP001056681">
    <property type="component" value="Chromosome"/>
</dbReference>
<proteinExistence type="predicted"/>
<gene>
    <name evidence="3" type="ORF">IM816_08870</name>
</gene>
<evidence type="ECO:0000313" key="3">
    <source>
        <dbReference type="EMBL" id="URL60170.1"/>
    </source>
</evidence>
<keyword evidence="2" id="KW-0732">Signal</keyword>
<organism evidence="3 4">
    <name type="scientific">Luteibacter flocculans</name>
    <dbReference type="NCBI Taxonomy" id="2780091"/>
    <lineage>
        <taxon>Bacteria</taxon>
        <taxon>Pseudomonadati</taxon>
        <taxon>Pseudomonadota</taxon>
        <taxon>Gammaproteobacteria</taxon>
        <taxon>Lysobacterales</taxon>
        <taxon>Rhodanobacteraceae</taxon>
        <taxon>Luteibacter</taxon>
    </lineage>
</organism>
<sequence>MRSVSLFTSLVVLVLALLVAPGRAHAQSNSTGTPPGVECHLDEHGEQVCTGTSNGSGYECHTESNGERVCTGTNNGNGYSCTTKPTGELVCIGNGSGGGNGGSGGNGGGSSGGKPGFVTKITSWASGAFSSFGSSIVALVKDAVVWFVSAVLGVFAAAVAAIPVPDFVKQYSLGALLSHAGPDVGWFLNMFKVAEGMTVIGAGYAFRLLRKLLTLFQW</sequence>
<evidence type="ECO:0000256" key="2">
    <source>
        <dbReference type="SAM" id="SignalP"/>
    </source>
</evidence>
<feature type="signal peptide" evidence="2">
    <location>
        <begin position="1"/>
        <end position="26"/>
    </location>
</feature>
<protein>
    <submittedName>
        <fullName evidence="3">Uncharacterized protein</fullName>
    </submittedName>
</protein>
<feature type="transmembrane region" description="Helical" evidence="1">
    <location>
        <begin position="145"/>
        <end position="164"/>
    </location>
</feature>
<dbReference type="RefSeq" id="WP_250340622.1">
    <property type="nucleotide sequence ID" value="NZ_CP063231.1"/>
</dbReference>
<keyword evidence="4" id="KW-1185">Reference proteome</keyword>